<proteinExistence type="predicted"/>
<protein>
    <submittedName>
        <fullName evidence="1">Uncharacterized protein</fullName>
    </submittedName>
</protein>
<gene>
    <name evidence="1" type="ORF">K504DRAFT_367104</name>
</gene>
<reference evidence="1" key="1">
    <citation type="journal article" date="2020" name="Stud. Mycol.">
        <title>101 Dothideomycetes genomes: a test case for predicting lifestyles and emergence of pathogens.</title>
        <authorList>
            <person name="Haridas S."/>
            <person name="Albert R."/>
            <person name="Binder M."/>
            <person name="Bloem J."/>
            <person name="Labutti K."/>
            <person name="Salamov A."/>
            <person name="Andreopoulos B."/>
            <person name="Baker S."/>
            <person name="Barry K."/>
            <person name="Bills G."/>
            <person name="Bluhm B."/>
            <person name="Cannon C."/>
            <person name="Castanera R."/>
            <person name="Culley D."/>
            <person name="Daum C."/>
            <person name="Ezra D."/>
            <person name="Gonzalez J."/>
            <person name="Henrissat B."/>
            <person name="Kuo A."/>
            <person name="Liang C."/>
            <person name="Lipzen A."/>
            <person name="Lutzoni F."/>
            <person name="Magnuson J."/>
            <person name="Mondo S."/>
            <person name="Nolan M."/>
            <person name="Ohm R."/>
            <person name="Pangilinan J."/>
            <person name="Park H.-J."/>
            <person name="Ramirez L."/>
            <person name="Alfaro M."/>
            <person name="Sun H."/>
            <person name="Tritt A."/>
            <person name="Yoshinaga Y."/>
            <person name="Zwiers L.-H."/>
            <person name="Turgeon B."/>
            <person name="Goodwin S."/>
            <person name="Spatafora J."/>
            <person name="Crous P."/>
            <person name="Grigoriev I."/>
        </authorList>
    </citation>
    <scope>NUCLEOTIDE SEQUENCE</scope>
    <source>
        <strain evidence="1">CBS 279.74</strain>
    </source>
</reference>
<dbReference type="EMBL" id="MU005764">
    <property type="protein sequence ID" value="KAF2714296.1"/>
    <property type="molecule type" value="Genomic_DNA"/>
</dbReference>
<accession>A0A6G1KN20</accession>
<name>A0A6G1KN20_9PLEO</name>
<dbReference type="Proteomes" id="UP000799428">
    <property type="component" value="Unassembled WGS sequence"/>
</dbReference>
<evidence type="ECO:0000313" key="1">
    <source>
        <dbReference type="EMBL" id="KAF2714296.1"/>
    </source>
</evidence>
<dbReference type="AlphaFoldDB" id="A0A6G1KN20"/>
<evidence type="ECO:0000313" key="2">
    <source>
        <dbReference type="Proteomes" id="UP000799428"/>
    </source>
</evidence>
<keyword evidence="2" id="KW-1185">Reference proteome</keyword>
<organism evidence="1 2">
    <name type="scientific">Pleomassaria siparia CBS 279.74</name>
    <dbReference type="NCBI Taxonomy" id="1314801"/>
    <lineage>
        <taxon>Eukaryota</taxon>
        <taxon>Fungi</taxon>
        <taxon>Dikarya</taxon>
        <taxon>Ascomycota</taxon>
        <taxon>Pezizomycotina</taxon>
        <taxon>Dothideomycetes</taxon>
        <taxon>Pleosporomycetidae</taxon>
        <taxon>Pleosporales</taxon>
        <taxon>Pleomassariaceae</taxon>
        <taxon>Pleomassaria</taxon>
    </lineage>
</organism>
<sequence length="207" mass="23860">MMDHRMRRDIIYRLRWNILGTLENIEIAAGPHGEETFVPFVGSSYANESIAQPPLSRLSVRVGEFLDKRSFDYAEEEYRYRPPPELIISNHDDSPITMGQFITEVHAYLTRNMDEIKKVKGELYGQLVEQEDGTISNEVTYGRSYLPSDVKIFFRQIGVVGSDENVKISVALYAEGEAACSVDKFWSIQLRLAERYRQDRRPTSTLQ</sequence>
<dbReference type="OrthoDB" id="3783451at2759"/>